<comment type="caution">
    <text evidence="2">The sequence shown here is derived from an EMBL/GenBank/DDBJ whole genome shotgun (WGS) entry which is preliminary data.</text>
</comment>
<dbReference type="EMBL" id="MRVG01000013">
    <property type="protein sequence ID" value="PMB64380.1"/>
    <property type="molecule type" value="Genomic_DNA"/>
</dbReference>
<organism evidence="2 3">
    <name type="scientific">Beauveria bassiana</name>
    <name type="common">White muscardine disease fungus</name>
    <name type="synonym">Tritirachium shiotae</name>
    <dbReference type="NCBI Taxonomy" id="176275"/>
    <lineage>
        <taxon>Eukaryota</taxon>
        <taxon>Fungi</taxon>
        <taxon>Dikarya</taxon>
        <taxon>Ascomycota</taxon>
        <taxon>Pezizomycotina</taxon>
        <taxon>Sordariomycetes</taxon>
        <taxon>Hypocreomycetidae</taxon>
        <taxon>Hypocreales</taxon>
        <taxon>Cordycipitaceae</taxon>
        <taxon>Beauveria</taxon>
    </lineage>
</organism>
<evidence type="ECO:0000313" key="3">
    <source>
        <dbReference type="Proteomes" id="UP000235728"/>
    </source>
</evidence>
<accession>A0A2N6NAT0</accession>
<protein>
    <submittedName>
        <fullName evidence="2">Uncharacterized protein</fullName>
    </submittedName>
</protein>
<evidence type="ECO:0000256" key="1">
    <source>
        <dbReference type="SAM" id="MobiDB-lite"/>
    </source>
</evidence>
<reference evidence="2 3" key="1">
    <citation type="journal article" date="2016" name="Appl. Microbiol. Biotechnol.">
        <title>Characterization of T-DNA insertion mutants with decreased virulence in the entomopathogenic fungus Beauveria bassiana JEF-007.</title>
        <authorList>
            <person name="Kim S."/>
            <person name="Lee S.J."/>
            <person name="Nai Y.S."/>
            <person name="Yu J.S."/>
            <person name="Lee M.R."/>
            <person name="Yang Y.T."/>
            <person name="Kim J.S."/>
        </authorList>
    </citation>
    <scope>NUCLEOTIDE SEQUENCE [LARGE SCALE GENOMIC DNA]</scope>
    <source>
        <strain evidence="2 3">JEF-007</strain>
    </source>
</reference>
<name>A0A2N6NAT0_BEABA</name>
<dbReference type="AlphaFoldDB" id="A0A2N6NAT0"/>
<proteinExistence type="predicted"/>
<feature type="region of interest" description="Disordered" evidence="1">
    <location>
        <begin position="118"/>
        <end position="137"/>
    </location>
</feature>
<evidence type="ECO:0000313" key="2">
    <source>
        <dbReference type="EMBL" id="PMB64380.1"/>
    </source>
</evidence>
<gene>
    <name evidence="2" type="ORF">BM221_009768</name>
</gene>
<sequence>MAVPAFLTLNRRETLEGKQTAAREILAEGVRTGPSQQANGVFSYGLSPACAHYLDIALSEKAEELNVWAGRRGKRITSTTILDKHPETFRLEQGHPMPTPDDCVAVVLPLSSAAVEVESKGDGDGDGDGDGAEATASARAMWEPEAAMLVAAGEAFSVVEGSTHFVYVLVRMEAAD</sequence>
<dbReference type="Proteomes" id="UP000235728">
    <property type="component" value="Unassembled WGS sequence"/>
</dbReference>